<protein>
    <submittedName>
        <fullName evidence="1">Uncharacterized protein</fullName>
    </submittedName>
</protein>
<accession>A0A0X3PUT4</accession>
<gene>
    <name evidence="1" type="ORF">TR120445</name>
</gene>
<proteinExistence type="predicted"/>
<sequence length="103" mass="11352">MQGSAGIRITQGSETAEGWSIHLLISQKGAGGGRKREIQLDKYKWVSFEERPTVYHSYWPSTGVTPWTLLPRKQLDGTGGKKEVIRAGEGDNGCIKKHAPTTQ</sequence>
<dbReference type="EMBL" id="GEEE01007826">
    <property type="protein sequence ID" value="JAP55399.1"/>
    <property type="molecule type" value="Transcribed_RNA"/>
</dbReference>
<evidence type="ECO:0000313" key="1">
    <source>
        <dbReference type="EMBL" id="JAP55399.1"/>
    </source>
</evidence>
<reference evidence="1" key="1">
    <citation type="submission" date="2016-01" db="EMBL/GenBank/DDBJ databases">
        <title>Reference transcriptome for the parasite Schistocephalus solidus: insights into the molecular evolution of parasitism.</title>
        <authorList>
            <person name="Hebert F.O."/>
            <person name="Grambauer S."/>
            <person name="Barber I."/>
            <person name="Landry C.R."/>
            <person name="Aubin-Horth N."/>
        </authorList>
    </citation>
    <scope>NUCLEOTIDE SEQUENCE</scope>
</reference>
<organism evidence="1">
    <name type="scientific">Schistocephalus solidus</name>
    <name type="common">Tapeworm</name>
    <dbReference type="NCBI Taxonomy" id="70667"/>
    <lineage>
        <taxon>Eukaryota</taxon>
        <taxon>Metazoa</taxon>
        <taxon>Spiralia</taxon>
        <taxon>Lophotrochozoa</taxon>
        <taxon>Platyhelminthes</taxon>
        <taxon>Cestoda</taxon>
        <taxon>Eucestoda</taxon>
        <taxon>Diphyllobothriidea</taxon>
        <taxon>Diphyllobothriidae</taxon>
        <taxon>Schistocephalus</taxon>
    </lineage>
</organism>
<name>A0A0X3PUT4_SCHSO</name>
<dbReference type="AlphaFoldDB" id="A0A0X3PUT4"/>